<name>A0A0P1I9G8_9RHOB</name>
<feature type="transmembrane region" description="Helical" evidence="1">
    <location>
        <begin position="6"/>
        <end position="24"/>
    </location>
</feature>
<gene>
    <name evidence="2" type="ORF">PH7735_02207</name>
</gene>
<accession>A0A0P1I9G8</accession>
<evidence type="ECO:0000313" key="3">
    <source>
        <dbReference type="Proteomes" id="UP000051870"/>
    </source>
</evidence>
<proteinExistence type="predicted"/>
<dbReference type="EMBL" id="CYTW01000002">
    <property type="protein sequence ID" value="CUJ99463.1"/>
    <property type="molecule type" value="Genomic_DNA"/>
</dbReference>
<protein>
    <submittedName>
        <fullName evidence="2">Uncharacterized protein</fullName>
    </submittedName>
</protein>
<organism evidence="2 3">
    <name type="scientific">Shimia thalassica</name>
    <dbReference type="NCBI Taxonomy" id="1715693"/>
    <lineage>
        <taxon>Bacteria</taxon>
        <taxon>Pseudomonadati</taxon>
        <taxon>Pseudomonadota</taxon>
        <taxon>Alphaproteobacteria</taxon>
        <taxon>Rhodobacterales</taxon>
        <taxon>Roseobacteraceae</taxon>
    </lineage>
</organism>
<dbReference type="GeneID" id="83881235"/>
<keyword evidence="1" id="KW-0472">Membrane</keyword>
<dbReference type="Proteomes" id="UP000051870">
    <property type="component" value="Unassembled WGS sequence"/>
</dbReference>
<keyword evidence="1" id="KW-0812">Transmembrane</keyword>
<evidence type="ECO:0000256" key="1">
    <source>
        <dbReference type="SAM" id="Phobius"/>
    </source>
</evidence>
<keyword evidence="1" id="KW-1133">Transmembrane helix</keyword>
<keyword evidence="3" id="KW-1185">Reference proteome</keyword>
<sequence>MTVGLLIGACCVVLVLGFVLFMSVTNRRSTFARKGAWTRFCAVGRDCQLSEEAGQFVVTAFDSNENILCRRRFADRNQTISFAQFLFGQSRLGDVTRHEDSQTNLVLVCKSQRGRKKQQATRVEITAKKWRPAKATLWVVKPSSARGLERLPPQIIKKPQSRR</sequence>
<dbReference type="AlphaFoldDB" id="A0A0P1I9G8"/>
<reference evidence="3" key="1">
    <citation type="submission" date="2015-09" db="EMBL/GenBank/DDBJ databases">
        <authorList>
            <person name="Rodrigo-Torres Lidia"/>
            <person name="Arahal R.David."/>
        </authorList>
    </citation>
    <scope>NUCLEOTIDE SEQUENCE [LARGE SCALE GENOMIC DNA]</scope>
    <source>
        <strain evidence="3">CECT 7735</strain>
    </source>
</reference>
<evidence type="ECO:0000313" key="2">
    <source>
        <dbReference type="EMBL" id="CUJ99463.1"/>
    </source>
</evidence>
<dbReference type="RefSeq" id="WP_058311397.1">
    <property type="nucleotide sequence ID" value="NZ_CYTW01000002.1"/>
</dbReference>